<feature type="chain" id="PRO_5008990709" description="LPS-assembly protein LptD" evidence="1">
    <location>
        <begin position="25"/>
        <end position="756"/>
    </location>
</feature>
<keyword evidence="1" id="KW-0472">Membrane</keyword>
<keyword evidence="1" id="KW-0998">Cell outer membrane</keyword>
<dbReference type="Proteomes" id="UP000036771">
    <property type="component" value="Unassembled WGS sequence"/>
</dbReference>
<comment type="caution">
    <text evidence="1">Lacks conserved residue(s) required for the propagation of feature annotation.</text>
</comment>
<dbReference type="PANTHER" id="PTHR30189:SF1">
    <property type="entry name" value="LPS-ASSEMBLY PROTEIN LPTD"/>
    <property type="match status" value="1"/>
</dbReference>
<dbReference type="Pfam" id="PF04453">
    <property type="entry name" value="LptD"/>
    <property type="match status" value="1"/>
</dbReference>
<feature type="domain" description="LptD C-terminal" evidence="2">
    <location>
        <begin position="308"/>
        <end position="675"/>
    </location>
</feature>
<reference evidence="3 4" key="1">
    <citation type="submission" date="2015-03" db="EMBL/GenBank/DDBJ databases">
        <title>Caedibacter varicaedens, whole genome shotgun sequence.</title>
        <authorList>
            <person name="Suzuki H."/>
            <person name="Dapper A.L."/>
            <person name="Gibson A.K."/>
            <person name="Jackson C."/>
            <person name="Lee H."/>
            <person name="Pejaver V.R."/>
            <person name="Doak T."/>
            <person name="Lynch M."/>
        </authorList>
    </citation>
    <scope>NUCLEOTIDE SEQUENCE [LARGE SCALE GENOMIC DNA]</scope>
</reference>
<dbReference type="InterPro" id="IPR050218">
    <property type="entry name" value="LptD"/>
</dbReference>
<dbReference type="AlphaFoldDB" id="A0A0K8MCQ6"/>
<sequence length="756" mass="85568" precursor="true">MYNKSKISYLTLTLFLLAPNLLEAAIFDRLSTKVVKPSSRQKSPKGSENTLLYADEIIHEKESGLITALGHVEIEREGRVLRADVVTYNNKTDIMTASGHVRLDETSGETIYVDYAELTGDMKTGFVTQARIMLSDNARLVASKGDRKNAEITHFTNVLYSPCNLCKVNPQKPPFWQVKAKHAVYDEKAEDIYYTDALIEMFGIPAFYMPYLRHPAPKVKRRTGFLGFTIGQSTDLGWYGLMEYFWVLSRDKDITFTPMIRTNGTGVLGLQYRQRLEKGEMSITGSVDPGSKVVDAQGKTLKESDRVRWHVVPEAKYEFTEHIRGSLRIERTSDQTYLRRYPHLGSAYRSFLTSNARGEGFWGRSYGVVQGYAFQGLREGDTGKNTPLLLPWMNINYLGNPDRFGGRWSIEGDGLALTRQEGTKYNRLSTTGGWQKPHVSTWGEVYTFGVKLRGDVYEVKDYKPSKPSTLTYNTTLSRVLPQAYANWSYPFFRNWRSYRVVLEPMLGLVTAPDLNQPTKLPNEDGGLIEFNDAVLMSESRFAGLDRIDGGSRLNFGLNLSGFSKELGHAGFFVGQSLAFQEPQKYLANTGLDKRLSDVVARLKYHYTSWLSFKTRFLLERQTLHFHRNETSASVGQPILRFTATYTQSPIPSSDAKILSSKQAVMSLSSAFHENWTANVTTTRDLGQQSRTLSQGVSLTFENECFTFANTLTKTFYNDRDLRPDLTYMFRISFKNLGDFTHTLGTAKEAGQNVSLL</sequence>
<name>A0A0K8MCQ6_9PROT</name>
<protein>
    <recommendedName>
        <fullName evidence="1">LPS-assembly protein LptD</fullName>
    </recommendedName>
</protein>
<evidence type="ECO:0000256" key="1">
    <source>
        <dbReference type="HAMAP-Rule" id="MF_01411"/>
    </source>
</evidence>
<comment type="function">
    <text evidence="1">Involved in the assembly of lipopolysaccharide (LPS) at the surface of the outer membrane.</text>
</comment>
<dbReference type="GO" id="GO:0009279">
    <property type="term" value="C:cell outer membrane"/>
    <property type="evidence" value="ECO:0007669"/>
    <property type="project" value="UniProtKB-SubCell"/>
</dbReference>
<comment type="subcellular location">
    <subcellularLocation>
        <location evidence="1">Cell outer membrane</location>
    </subcellularLocation>
</comment>
<gene>
    <name evidence="1 3" type="primary">lptD</name>
    <name evidence="3" type="ORF">Cva_00906</name>
</gene>
<comment type="subunit">
    <text evidence="1">Component of the lipopolysaccharide transport and assembly complex.</text>
</comment>
<keyword evidence="4" id="KW-1185">Reference proteome</keyword>
<proteinExistence type="inferred from homology"/>
<evidence type="ECO:0000259" key="2">
    <source>
        <dbReference type="Pfam" id="PF04453"/>
    </source>
</evidence>
<comment type="caution">
    <text evidence="3">The sequence shown here is derived from an EMBL/GenBank/DDBJ whole genome shotgun (WGS) entry which is preliminary data.</text>
</comment>
<dbReference type="GO" id="GO:1990351">
    <property type="term" value="C:transporter complex"/>
    <property type="evidence" value="ECO:0007669"/>
    <property type="project" value="TreeGrafter"/>
</dbReference>
<dbReference type="GO" id="GO:0015920">
    <property type="term" value="P:lipopolysaccharide transport"/>
    <property type="evidence" value="ECO:0007669"/>
    <property type="project" value="InterPro"/>
</dbReference>
<feature type="signal peptide" evidence="1">
    <location>
        <begin position="1"/>
        <end position="24"/>
    </location>
</feature>
<comment type="similarity">
    <text evidence="1">Belongs to the LptD family.</text>
</comment>
<dbReference type="InterPro" id="IPR020889">
    <property type="entry name" value="LipoPS_assembly_LptD"/>
</dbReference>
<dbReference type="GO" id="GO:0043165">
    <property type="term" value="P:Gram-negative-bacterium-type cell outer membrane assembly"/>
    <property type="evidence" value="ECO:0007669"/>
    <property type="project" value="UniProtKB-UniRule"/>
</dbReference>
<dbReference type="OrthoDB" id="9760225at2"/>
<dbReference type="InterPro" id="IPR007543">
    <property type="entry name" value="LptD_C"/>
</dbReference>
<dbReference type="STRING" id="1629334.Cva_00906"/>
<evidence type="ECO:0000313" key="4">
    <source>
        <dbReference type="Proteomes" id="UP000036771"/>
    </source>
</evidence>
<dbReference type="Gene3D" id="2.60.450.10">
    <property type="entry name" value="Lipopolysaccharide (LPS) transport protein A like domain"/>
    <property type="match status" value="1"/>
</dbReference>
<dbReference type="HAMAP" id="MF_01411">
    <property type="entry name" value="LPS_assembly_LptD"/>
    <property type="match status" value="1"/>
</dbReference>
<accession>A0A0K8MCQ6</accession>
<dbReference type="PANTHER" id="PTHR30189">
    <property type="entry name" value="LPS-ASSEMBLY PROTEIN"/>
    <property type="match status" value="1"/>
</dbReference>
<keyword evidence="1" id="KW-0732">Signal</keyword>
<dbReference type="EMBL" id="BBVC01000037">
    <property type="protein sequence ID" value="GAO98257.1"/>
    <property type="molecule type" value="Genomic_DNA"/>
</dbReference>
<organism evidence="3 4">
    <name type="scientific">Caedimonas varicaedens</name>
    <dbReference type="NCBI Taxonomy" id="1629334"/>
    <lineage>
        <taxon>Bacteria</taxon>
        <taxon>Pseudomonadati</taxon>
        <taxon>Pseudomonadota</taxon>
        <taxon>Alphaproteobacteria</taxon>
        <taxon>Holosporales</taxon>
        <taxon>Caedimonadaceae</taxon>
        <taxon>Caedimonas</taxon>
    </lineage>
</organism>
<evidence type="ECO:0000313" key="3">
    <source>
        <dbReference type="EMBL" id="GAO98257.1"/>
    </source>
</evidence>